<feature type="compositionally biased region" description="Basic residues" evidence="1">
    <location>
        <begin position="8"/>
        <end position="17"/>
    </location>
</feature>
<evidence type="ECO:0000256" key="1">
    <source>
        <dbReference type="SAM" id="MobiDB-lite"/>
    </source>
</evidence>
<geneLocation type="plasmid" evidence="3">
    <name>1 dna</name>
</geneLocation>
<evidence type="ECO:0000313" key="2">
    <source>
        <dbReference type="EMBL" id="BBL35999.1"/>
    </source>
</evidence>
<dbReference type="KEGG" id="nst:Nstercoris_02278"/>
<feature type="compositionally biased region" description="Basic and acidic residues" evidence="1">
    <location>
        <begin position="24"/>
        <end position="37"/>
    </location>
</feature>
<reference evidence="2 3" key="1">
    <citation type="submission" date="2019-06" db="EMBL/GenBank/DDBJ databases">
        <title>Nitrosomonas stercoris KYUHI-S whole genome shotgun sequence.</title>
        <authorList>
            <person name="Nakagawa T."/>
            <person name="Tsuchiya Y."/>
            <person name="Takahashi R."/>
        </authorList>
    </citation>
    <scope>NUCLEOTIDE SEQUENCE [LARGE SCALE GENOMIC DNA]</scope>
    <source>
        <strain evidence="2 3">KYUHI-S</strain>
        <plasmid evidence="3">1 dna</plasmid>
    </source>
</reference>
<name>A0A4Y1YQG5_9PROT</name>
<organism evidence="2 3">
    <name type="scientific">Nitrosomonas stercoris</name>
    <dbReference type="NCBI Taxonomy" id="1444684"/>
    <lineage>
        <taxon>Bacteria</taxon>
        <taxon>Pseudomonadati</taxon>
        <taxon>Pseudomonadota</taxon>
        <taxon>Betaproteobacteria</taxon>
        <taxon>Nitrosomonadales</taxon>
        <taxon>Nitrosomonadaceae</taxon>
        <taxon>Nitrosomonas</taxon>
    </lineage>
</organism>
<dbReference type="Proteomes" id="UP000316473">
    <property type="component" value="Plasmid plasmid 1"/>
</dbReference>
<feature type="region of interest" description="Disordered" evidence="1">
    <location>
        <begin position="1"/>
        <end position="37"/>
    </location>
</feature>
<dbReference type="EMBL" id="AP019756">
    <property type="protein sequence ID" value="BBL35999.1"/>
    <property type="molecule type" value="Genomic_DNA"/>
</dbReference>
<proteinExistence type="predicted"/>
<keyword evidence="2" id="KW-0614">Plasmid</keyword>
<evidence type="ECO:0000313" key="3">
    <source>
        <dbReference type="Proteomes" id="UP000316473"/>
    </source>
</evidence>
<sequence length="37" mass="4256">MNHQAQIQKRKPGKHLAKQGLKSGETRVKQLNRSDDE</sequence>
<dbReference type="AlphaFoldDB" id="A0A4Y1YQG5"/>
<gene>
    <name evidence="2" type="ORF">Nstercoris_02278</name>
</gene>
<accession>A0A4Y1YQG5</accession>
<protein>
    <submittedName>
        <fullName evidence="2">Uncharacterized protein</fullName>
    </submittedName>
</protein>
<keyword evidence="3" id="KW-1185">Reference proteome</keyword>